<sequence>MHGTHAFCPESGASLSEDTIVTEDGQELRYSTGDNAYGDDSYILTTGSRCSSKIALMSRFRECHERHFGTRWIDEDRVAQLYRRVATHLRKLKAEANGESSTRDEWVWFALAERLDREDEPTDWMHAHADQVCPNCGGQLQWYDALRGSLPKCVNDCYGDGRFVGGEICDRVATVYNRAFGGDIGEGVKPTELEVVP</sequence>
<dbReference type="EMBL" id="FOIS01000003">
    <property type="protein sequence ID" value="SEW10508.1"/>
    <property type="molecule type" value="Genomic_DNA"/>
</dbReference>
<reference evidence="2" key="1">
    <citation type="submission" date="2016-10" db="EMBL/GenBank/DDBJ databases">
        <authorList>
            <person name="Varghese N."/>
        </authorList>
    </citation>
    <scope>NUCLEOTIDE SEQUENCE [LARGE SCALE GENOMIC DNA]</scope>
    <source>
        <strain evidence="2">CGMCC 1.12284</strain>
    </source>
</reference>
<gene>
    <name evidence="1" type="ORF">SAMN05216285_2262</name>
</gene>
<accession>A0A1I0PAA6</accession>
<dbReference type="OrthoDB" id="212263at2157"/>
<evidence type="ECO:0000313" key="2">
    <source>
        <dbReference type="Proteomes" id="UP000183275"/>
    </source>
</evidence>
<dbReference type="STRING" id="1202768.SAMN05216285_2262"/>
<proteinExistence type="predicted"/>
<organism evidence="1 2">
    <name type="scientific">Natrinema salifodinae</name>
    <dbReference type="NCBI Taxonomy" id="1202768"/>
    <lineage>
        <taxon>Archaea</taxon>
        <taxon>Methanobacteriati</taxon>
        <taxon>Methanobacteriota</taxon>
        <taxon>Stenosarchaea group</taxon>
        <taxon>Halobacteria</taxon>
        <taxon>Halobacteriales</taxon>
        <taxon>Natrialbaceae</taxon>
        <taxon>Natrinema</taxon>
    </lineage>
</organism>
<name>A0A1I0PAA6_9EURY</name>
<keyword evidence="2" id="KW-1185">Reference proteome</keyword>
<evidence type="ECO:0000313" key="1">
    <source>
        <dbReference type="EMBL" id="SEW10508.1"/>
    </source>
</evidence>
<dbReference type="RefSeq" id="WP_049991296.1">
    <property type="nucleotide sequence ID" value="NZ_FOIS01000003.1"/>
</dbReference>
<dbReference type="Proteomes" id="UP000183275">
    <property type="component" value="Unassembled WGS sequence"/>
</dbReference>
<protein>
    <submittedName>
        <fullName evidence="1">Uncharacterized protein</fullName>
    </submittedName>
</protein>
<dbReference type="AlphaFoldDB" id="A0A1I0PAA6"/>